<organism evidence="1">
    <name type="scientific">termite gut metagenome</name>
    <dbReference type="NCBI Taxonomy" id="433724"/>
    <lineage>
        <taxon>unclassified sequences</taxon>
        <taxon>metagenomes</taxon>
        <taxon>organismal metagenomes</taxon>
    </lineage>
</organism>
<sequence length="51" mass="5901">MATPIRDCPTLTGKVAEDFIKKAKEAEKRRGTIELKMTYKDYKAILKTKRN</sequence>
<evidence type="ECO:0000313" key="1">
    <source>
        <dbReference type="EMBL" id="KAA6333951.1"/>
    </source>
</evidence>
<comment type="caution">
    <text evidence="1">The sequence shown here is derived from an EMBL/GenBank/DDBJ whole genome shotgun (WGS) entry which is preliminary data.</text>
</comment>
<dbReference type="AlphaFoldDB" id="A0A5J4RM76"/>
<proteinExistence type="predicted"/>
<gene>
    <name evidence="1" type="ORF">EZS27_017682</name>
</gene>
<protein>
    <submittedName>
        <fullName evidence="1">Uncharacterized protein</fullName>
    </submittedName>
</protein>
<accession>A0A5J4RM76</accession>
<dbReference type="EMBL" id="SNRY01001052">
    <property type="protein sequence ID" value="KAA6333951.1"/>
    <property type="molecule type" value="Genomic_DNA"/>
</dbReference>
<name>A0A5J4RM76_9ZZZZ</name>
<reference evidence="1" key="1">
    <citation type="submission" date="2019-03" db="EMBL/GenBank/DDBJ databases">
        <title>Single cell metagenomics reveals metabolic interactions within the superorganism composed of flagellate Streblomastix strix and complex community of Bacteroidetes bacteria on its surface.</title>
        <authorList>
            <person name="Treitli S.C."/>
            <person name="Kolisko M."/>
            <person name="Husnik F."/>
            <person name="Keeling P."/>
            <person name="Hampl V."/>
        </authorList>
    </citation>
    <scope>NUCLEOTIDE SEQUENCE</scope>
    <source>
        <strain evidence="1">STM</strain>
    </source>
</reference>